<keyword evidence="2" id="KW-0963">Cytoplasm</keyword>
<dbReference type="Pfam" id="PF15911">
    <property type="entry name" value="Beta-prop_WDR19_2nd"/>
    <property type="match status" value="1"/>
</dbReference>
<keyword evidence="4" id="KW-0677">Repeat</keyword>
<keyword evidence="8" id="KW-0966">Cell projection</keyword>
<protein>
    <submittedName>
        <fullName evidence="13">Putative WD40 repeat protein</fullName>
    </submittedName>
</protein>
<evidence type="ECO:0000256" key="3">
    <source>
        <dbReference type="ARBA" id="ARBA00022574"/>
    </source>
</evidence>
<dbReference type="GO" id="GO:0035721">
    <property type="term" value="P:intraciliary retrograde transport"/>
    <property type="evidence" value="ECO:0007669"/>
    <property type="project" value="InterPro"/>
</dbReference>
<dbReference type="Gene3D" id="2.130.10.10">
    <property type="entry name" value="YVTN repeat-like/Quinoprotein amine dehydrogenase"/>
    <property type="match status" value="2"/>
</dbReference>
<evidence type="ECO:0000259" key="11">
    <source>
        <dbReference type="Pfam" id="PF23389"/>
    </source>
</evidence>
<dbReference type="EMBL" id="NBCO01000005">
    <property type="protein sequence ID" value="ORC91856.1"/>
    <property type="molecule type" value="Genomic_DNA"/>
</dbReference>
<dbReference type="InterPro" id="IPR039468">
    <property type="entry name" value="WDR19_WD40_rpt"/>
</dbReference>
<dbReference type="PANTHER" id="PTHR14920">
    <property type="entry name" value="OSMOTIC AVOIDANCE ABNORMAL PROTEIN 1/WD REPEAT MEMBRANE PROTEIN"/>
    <property type="match status" value="1"/>
</dbReference>
<proteinExistence type="predicted"/>
<evidence type="ECO:0000256" key="4">
    <source>
        <dbReference type="ARBA" id="ARBA00022737"/>
    </source>
</evidence>
<dbReference type="InterPro" id="IPR036322">
    <property type="entry name" value="WD40_repeat_dom_sf"/>
</dbReference>
<dbReference type="STRING" id="67003.A0A1X0P4J2"/>
<keyword evidence="3" id="KW-0853">WD repeat</keyword>
<dbReference type="GeneID" id="39982887"/>
<evidence type="ECO:0000256" key="6">
    <source>
        <dbReference type="ARBA" id="ARBA00023069"/>
    </source>
</evidence>
<sequence>MGVQKTFELTAKELGQGEPLFSWDTSSSHLAVYGPNGKLRILSSNGKTLNTFSLPGVVKLAWDNTQSILAIVQDNTTNVSLFSVGKRELETVDSGLQGLCFLAWSHTGSQLAVGSTNGAFLVMNSEKFKKAPIVGTHTRKIIDGKWTTSNLLVMIGEDNILSVSDAEGVLRQHVTVKGKPLSLVLVESVPRDITQQTNNTFALVNYGNTLERYNIGTLESHVVPFESKLGNITVCKCFSDGLMCVGFMSGAIALASVSDTGVKVYALSRPFKEDVRDLACSVGSGVCAAVGDNLLKFFTFADKRVTEIKSDAVELEGAFGNMRGVQWSKDGSNVTVTTNRGQLSSYKLNMSAVSCTQGAYIYFLTSTRTISSKNLQDGRIVYTVSVDIDPTMIAATRSILAVCAKNKVIYYSIEGNNATVIDTVDYPSTVSALAVSSKHAAALYDEKVQLHEIRGGGGNSVTLPENRSANVISIGMSENLLIYATPEKVCVINLADYQCVVEHAPSTGIKKMVPNPSCSRIALIGKNDTLYIFNPVTLVFTQTEGFEVEHKNIMWDQGDYGALVSFDNRTIVTYVYSPHSRYGPTAESVVIKDTNTDNLFTPIPTGYTPVSLFKGIMTFQTSSGSLDTVTLKSHNQAMARNPNPEAFYNNFSLNHLRWASQNISTPQEAEDLAVKALHMLDIELAIRLYRQLSQPSLVMCLENIKHINEKNLLIGHVSMIMGFFKDAQSFFLRSSQPLCALQMRHDLMQWEPALALAKQMAPEKVPLLSKEYAQQLEYLGEYAKALEMFKAGERTMPTGHASTELSAAQEDVKRHNAICSQGAARCLLRTGSIREGVKLALDSNDKTFMRECAEILESIRQYEEAAHLYEKALDFERAATLYIVEAKNLKAANRVIPKITSRNIIGMFAKAKENEGAFKEAEKAYMQAEDWDNVVRLKVEKLNDLHGAYMIVRQTRSSAAATVVANMCKKRNEFSAAVEFFVMAKSFPEAFELAKEKNCMSTLESALLNQVQLTDGVAPPSNQLEFAMIAQYYEQNNKPGQAGLFYHIAGNFPLALKNYLEAGEPEDIEKAIQVVGKSRSDALTNKLIDYLMGESDGEPKEPSYIFKLYMALGSYEKAAKTSVLIATKEQEMGSYLVAHKTLVEACRILREKKMRVPNDLRRSLMLLHSYIIVKHLIKPMGDDETASRMLLRVVRNIQKFPRHIPAIYTSTAIQCLKSGFKKSAFEIACIIIQNGKYRTELDDKNRKKIEGIVRRRGKEEMDDPVEKSTPCPFCDSQVPETELDCGACKNTLPFCIVTGKHMLKDDYSECPICHFPALYSSFMSLLRHSQICPMCESVIDLNKVQKQSDPDLKSYIA</sequence>
<organism evidence="13 14">
    <name type="scientific">Trypanosoma theileri</name>
    <dbReference type="NCBI Taxonomy" id="67003"/>
    <lineage>
        <taxon>Eukaryota</taxon>
        <taxon>Discoba</taxon>
        <taxon>Euglenozoa</taxon>
        <taxon>Kinetoplastea</taxon>
        <taxon>Metakinetoplastina</taxon>
        <taxon>Trypanosomatida</taxon>
        <taxon>Trypanosomatidae</taxon>
        <taxon>Trypanosoma</taxon>
    </lineage>
</organism>
<evidence type="ECO:0000256" key="8">
    <source>
        <dbReference type="ARBA" id="ARBA00023273"/>
    </source>
</evidence>
<evidence type="ECO:0000313" key="13">
    <source>
        <dbReference type="EMBL" id="ORC91856.1"/>
    </source>
</evidence>
<feature type="domain" description="IFT121-like zinc finger" evidence="10">
    <location>
        <begin position="1293"/>
        <end position="1339"/>
    </location>
</feature>
<dbReference type="InterPro" id="IPR011990">
    <property type="entry name" value="TPR-like_helical_dom_sf"/>
</dbReference>
<accession>A0A1X0P4J2</accession>
<name>A0A1X0P4J2_9TRYP</name>
<evidence type="ECO:0000256" key="2">
    <source>
        <dbReference type="ARBA" id="ARBA00022490"/>
    </source>
</evidence>
<dbReference type="InterPro" id="IPR040379">
    <property type="entry name" value="WDR19/dyf-2"/>
</dbReference>
<dbReference type="OrthoDB" id="10250638at2759"/>
<dbReference type="Pfam" id="PF24762">
    <property type="entry name" value="TPR_IF140-IFT172"/>
    <property type="match status" value="1"/>
</dbReference>
<dbReference type="Pfam" id="PF23389">
    <property type="entry name" value="Beta-prop_WDR19_1st"/>
    <property type="match status" value="1"/>
</dbReference>
<feature type="domain" description="WDR19 first beta-propeller" evidence="11">
    <location>
        <begin position="20"/>
        <end position="341"/>
    </location>
</feature>
<dbReference type="VEuPathDB" id="TriTrypDB:TM35_000054520"/>
<keyword evidence="7" id="KW-0206">Cytoskeleton</keyword>
<dbReference type="SUPFAM" id="SSF48452">
    <property type="entry name" value="TPR-like"/>
    <property type="match status" value="1"/>
</dbReference>
<dbReference type="GO" id="GO:0030991">
    <property type="term" value="C:intraciliary transport particle A"/>
    <property type="evidence" value="ECO:0007669"/>
    <property type="project" value="TreeGrafter"/>
</dbReference>
<gene>
    <name evidence="13" type="ORF">TM35_000054520</name>
</gene>
<keyword evidence="14" id="KW-1185">Reference proteome</keyword>
<dbReference type="SUPFAM" id="SSF50978">
    <property type="entry name" value="WD40 repeat-like"/>
    <property type="match status" value="1"/>
</dbReference>
<feature type="domain" description="IF140/IFT172/WDR19 TPR" evidence="12">
    <location>
        <begin position="850"/>
        <end position="1095"/>
    </location>
</feature>
<dbReference type="GO" id="GO:0060271">
    <property type="term" value="P:cilium assembly"/>
    <property type="evidence" value="ECO:0007669"/>
    <property type="project" value="TreeGrafter"/>
</dbReference>
<dbReference type="Proteomes" id="UP000192257">
    <property type="component" value="Unassembled WGS sequence"/>
</dbReference>
<dbReference type="InterPro" id="IPR056170">
    <property type="entry name" value="Znf_IFT121-like"/>
</dbReference>
<dbReference type="Pfam" id="PF23146">
    <property type="entry name" value="Zf_IFT144_1st"/>
    <property type="match status" value="1"/>
</dbReference>
<evidence type="ECO:0000259" key="10">
    <source>
        <dbReference type="Pfam" id="PF23145"/>
    </source>
</evidence>
<keyword evidence="6" id="KW-0969">Cilium</keyword>
<evidence type="ECO:0000256" key="1">
    <source>
        <dbReference type="ARBA" id="ARBA00004120"/>
    </source>
</evidence>
<reference evidence="13 14" key="1">
    <citation type="submission" date="2017-03" db="EMBL/GenBank/DDBJ databases">
        <title>An alternative strategy for trypanosome survival in the mammalian bloodstream revealed through genome and transcriptome analysis of the ubiquitous bovine parasite Trypanosoma (Megatrypanum) theileri.</title>
        <authorList>
            <person name="Kelly S."/>
            <person name="Ivens A."/>
            <person name="Mott A."/>
            <person name="O'Neill E."/>
            <person name="Emms D."/>
            <person name="Macleod O."/>
            <person name="Voorheis P."/>
            <person name="Matthews J."/>
            <person name="Matthews K."/>
            <person name="Carrington M."/>
        </authorList>
    </citation>
    <scope>NUCLEOTIDE SEQUENCE [LARGE SCALE GENOMIC DNA]</scope>
    <source>
        <strain evidence="13">Edinburgh</strain>
    </source>
</reference>
<dbReference type="GO" id="GO:0005929">
    <property type="term" value="C:cilium"/>
    <property type="evidence" value="ECO:0007669"/>
    <property type="project" value="TreeGrafter"/>
</dbReference>
<dbReference type="InterPro" id="IPR056168">
    <property type="entry name" value="TPR_IF140/IFT172/WDR19"/>
</dbReference>
<evidence type="ECO:0000256" key="5">
    <source>
        <dbReference type="ARBA" id="ARBA00022794"/>
    </source>
</evidence>
<keyword evidence="5" id="KW-0970">Cilium biogenesis/degradation</keyword>
<dbReference type="InterPro" id="IPR015943">
    <property type="entry name" value="WD40/YVTN_repeat-like_dom_sf"/>
</dbReference>
<evidence type="ECO:0000313" key="14">
    <source>
        <dbReference type="Proteomes" id="UP000192257"/>
    </source>
</evidence>
<feature type="domain" description="WDR19 WD40 repeat" evidence="9">
    <location>
        <begin position="362"/>
        <end position="634"/>
    </location>
</feature>
<dbReference type="PANTHER" id="PTHR14920:SF0">
    <property type="entry name" value="WD REPEAT DOMAIN 19"/>
    <property type="match status" value="1"/>
</dbReference>
<dbReference type="Gene3D" id="1.25.40.470">
    <property type="match status" value="1"/>
</dbReference>
<evidence type="ECO:0000259" key="9">
    <source>
        <dbReference type="Pfam" id="PF15911"/>
    </source>
</evidence>
<dbReference type="InterPro" id="IPR057855">
    <property type="entry name" value="Beta-prop_WDR19_1st"/>
</dbReference>
<dbReference type="RefSeq" id="XP_028885922.1">
    <property type="nucleotide sequence ID" value="XM_029023107.1"/>
</dbReference>
<evidence type="ECO:0000259" key="12">
    <source>
        <dbReference type="Pfam" id="PF24762"/>
    </source>
</evidence>
<dbReference type="SUPFAM" id="SSF69322">
    <property type="entry name" value="Tricorn protease domain 2"/>
    <property type="match status" value="1"/>
</dbReference>
<comment type="subcellular location">
    <subcellularLocation>
        <location evidence="1">Cytoplasm</location>
        <location evidence="1">Cytoskeleton</location>
        <location evidence="1">Cilium basal body</location>
    </subcellularLocation>
</comment>
<dbReference type="Pfam" id="PF23145">
    <property type="entry name" value="Zf_2nd_IFT121"/>
    <property type="match status" value="1"/>
</dbReference>
<evidence type="ECO:0000256" key="7">
    <source>
        <dbReference type="ARBA" id="ARBA00023212"/>
    </source>
</evidence>
<comment type="caution">
    <text evidence="13">The sequence shown here is derived from an EMBL/GenBank/DDBJ whole genome shotgun (WGS) entry which is preliminary data.</text>
</comment>